<dbReference type="InParanoid" id="G2YG17"/>
<name>G2YG17_BOTF4</name>
<protein>
    <submittedName>
        <fullName evidence="1">Uncharacterized protein</fullName>
    </submittedName>
</protein>
<gene>
    <name evidence="1" type="ORF">BofuT4_uP087780.1</name>
</gene>
<dbReference type="EMBL" id="FQ790328">
    <property type="protein sequence ID" value="CCD50715.1"/>
    <property type="molecule type" value="Genomic_DNA"/>
</dbReference>
<accession>G2YG17</accession>
<proteinExistence type="predicted"/>
<dbReference type="AlphaFoldDB" id="G2YG17"/>
<evidence type="ECO:0000313" key="2">
    <source>
        <dbReference type="Proteomes" id="UP000008177"/>
    </source>
</evidence>
<organism evidence="1 2">
    <name type="scientific">Botryotinia fuckeliana (strain T4)</name>
    <name type="common">Noble rot fungus</name>
    <name type="synonym">Botrytis cinerea</name>
    <dbReference type="NCBI Taxonomy" id="999810"/>
    <lineage>
        <taxon>Eukaryota</taxon>
        <taxon>Fungi</taxon>
        <taxon>Dikarya</taxon>
        <taxon>Ascomycota</taxon>
        <taxon>Pezizomycotina</taxon>
        <taxon>Leotiomycetes</taxon>
        <taxon>Helotiales</taxon>
        <taxon>Sclerotiniaceae</taxon>
        <taxon>Botrytis</taxon>
    </lineage>
</organism>
<dbReference type="Proteomes" id="UP000008177">
    <property type="component" value="Unplaced contigs"/>
</dbReference>
<evidence type="ECO:0000313" key="1">
    <source>
        <dbReference type="EMBL" id="CCD50715.1"/>
    </source>
</evidence>
<reference evidence="2" key="1">
    <citation type="journal article" date="2011" name="PLoS Genet.">
        <title>Genomic analysis of the necrotrophic fungal pathogens Sclerotinia sclerotiorum and Botrytis cinerea.</title>
        <authorList>
            <person name="Amselem J."/>
            <person name="Cuomo C.A."/>
            <person name="van Kan J.A."/>
            <person name="Viaud M."/>
            <person name="Benito E.P."/>
            <person name="Couloux A."/>
            <person name="Coutinho P.M."/>
            <person name="de Vries R.P."/>
            <person name="Dyer P.S."/>
            <person name="Fillinger S."/>
            <person name="Fournier E."/>
            <person name="Gout L."/>
            <person name="Hahn M."/>
            <person name="Kohn L."/>
            <person name="Lapalu N."/>
            <person name="Plummer K.M."/>
            <person name="Pradier J.M."/>
            <person name="Quevillon E."/>
            <person name="Sharon A."/>
            <person name="Simon A."/>
            <person name="ten Have A."/>
            <person name="Tudzynski B."/>
            <person name="Tudzynski P."/>
            <person name="Wincker P."/>
            <person name="Andrew M."/>
            <person name="Anthouard V."/>
            <person name="Beever R.E."/>
            <person name="Beffa R."/>
            <person name="Benoit I."/>
            <person name="Bouzid O."/>
            <person name="Brault B."/>
            <person name="Chen Z."/>
            <person name="Choquer M."/>
            <person name="Collemare J."/>
            <person name="Cotton P."/>
            <person name="Danchin E.G."/>
            <person name="Da Silva C."/>
            <person name="Gautier A."/>
            <person name="Giraud C."/>
            <person name="Giraud T."/>
            <person name="Gonzalez C."/>
            <person name="Grossetete S."/>
            <person name="Guldener U."/>
            <person name="Henrissat B."/>
            <person name="Howlett B.J."/>
            <person name="Kodira C."/>
            <person name="Kretschmer M."/>
            <person name="Lappartient A."/>
            <person name="Leroch M."/>
            <person name="Levis C."/>
            <person name="Mauceli E."/>
            <person name="Neuveglise C."/>
            <person name="Oeser B."/>
            <person name="Pearson M."/>
            <person name="Poulain J."/>
            <person name="Poussereau N."/>
            <person name="Quesneville H."/>
            <person name="Rascle C."/>
            <person name="Schumacher J."/>
            <person name="Segurens B."/>
            <person name="Sexton A."/>
            <person name="Silva E."/>
            <person name="Sirven C."/>
            <person name="Soanes D.M."/>
            <person name="Talbot N.J."/>
            <person name="Templeton M."/>
            <person name="Yandava C."/>
            <person name="Yarden O."/>
            <person name="Zeng Q."/>
            <person name="Rollins J.A."/>
            <person name="Lebrun M.H."/>
            <person name="Dickman M."/>
        </authorList>
    </citation>
    <scope>NUCLEOTIDE SEQUENCE [LARGE SCALE GENOMIC DNA]</scope>
    <source>
        <strain evidence="2">T4</strain>
    </source>
</reference>
<dbReference type="HOGENOM" id="CLU_3384677_0_0_1"/>
<sequence>MFSTMFNEKLGRIRSLRYPTRSNYQRDNCRDHG</sequence>